<dbReference type="InterPro" id="IPR018730">
    <property type="entry name" value="DUF2273"/>
</dbReference>
<evidence type="ECO:0000313" key="2">
    <source>
        <dbReference type="EMBL" id="OAS22946.1"/>
    </source>
</evidence>
<proteinExistence type="predicted"/>
<reference evidence="2 3" key="1">
    <citation type="submission" date="2016-05" db="EMBL/GenBank/DDBJ databases">
        <title>Paenibacillus sp. 1ZS3-15 nov., isolated from the rhizosphere soil.</title>
        <authorList>
            <person name="Zhang X.X."/>
            <person name="Zhang J."/>
        </authorList>
    </citation>
    <scope>NUCLEOTIDE SEQUENCE [LARGE SCALE GENOMIC DNA]</scope>
    <source>
        <strain evidence="2 3">1ZS3-15</strain>
    </source>
</reference>
<dbReference type="STRING" id="1850517.A8708_10315"/>
<keyword evidence="1" id="KW-0472">Membrane</keyword>
<evidence type="ECO:0000256" key="1">
    <source>
        <dbReference type="SAM" id="Phobius"/>
    </source>
</evidence>
<dbReference type="EMBL" id="LYPB01000043">
    <property type="protein sequence ID" value="OAS22946.1"/>
    <property type="molecule type" value="Genomic_DNA"/>
</dbReference>
<dbReference type="Pfam" id="PF10031">
    <property type="entry name" value="DUF2273"/>
    <property type="match status" value="1"/>
</dbReference>
<gene>
    <name evidence="2" type="ORF">A8708_10315</name>
</gene>
<name>A0A198APK5_9BACL</name>
<organism evidence="2 3">
    <name type="scientific">Paenibacillus oryzisoli</name>
    <dbReference type="NCBI Taxonomy" id="1850517"/>
    <lineage>
        <taxon>Bacteria</taxon>
        <taxon>Bacillati</taxon>
        <taxon>Bacillota</taxon>
        <taxon>Bacilli</taxon>
        <taxon>Bacillales</taxon>
        <taxon>Paenibacillaceae</taxon>
        <taxon>Paenibacillus</taxon>
    </lineage>
</organism>
<evidence type="ECO:0000313" key="3">
    <source>
        <dbReference type="Proteomes" id="UP000078454"/>
    </source>
</evidence>
<protein>
    <recommendedName>
        <fullName evidence="4">DUF2273 domain-containing protein</fullName>
    </recommendedName>
</protein>
<dbReference type="AlphaFoldDB" id="A0A198APK5"/>
<keyword evidence="1" id="KW-1133">Transmembrane helix</keyword>
<keyword evidence="3" id="KW-1185">Reference proteome</keyword>
<accession>A0A198APK5</accession>
<sequence>MWNELWEFHRGKVIGVTAGIFFGFIYLFFGFWDMLIFGFIVLVGFYVGNKLDRKESFVMLEDIWRYLTQKWRMFR</sequence>
<keyword evidence="1" id="KW-0812">Transmembrane</keyword>
<evidence type="ECO:0008006" key="4">
    <source>
        <dbReference type="Google" id="ProtNLM"/>
    </source>
</evidence>
<dbReference type="RefSeq" id="WP_068661991.1">
    <property type="nucleotide sequence ID" value="NZ_LYPB01000043.1"/>
</dbReference>
<feature type="transmembrane region" description="Helical" evidence="1">
    <location>
        <begin position="20"/>
        <end position="47"/>
    </location>
</feature>
<comment type="caution">
    <text evidence="2">The sequence shown here is derived from an EMBL/GenBank/DDBJ whole genome shotgun (WGS) entry which is preliminary data.</text>
</comment>
<dbReference type="Proteomes" id="UP000078454">
    <property type="component" value="Unassembled WGS sequence"/>
</dbReference>